<gene>
    <name evidence="1" type="ORF">BLA29_015092</name>
</gene>
<dbReference type="EMBL" id="MUJZ01020824">
    <property type="protein sequence ID" value="OTF79907.1"/>
    <property type="molecule type" value="Genomic_DNA"/>
</dbReference>
<reference evidence="1 2" key="1">
    <citation type="submission" date="2017-03" db="EMBL/GenBank/DDBJ databases">
        <title>Genome Survey of Euroglyphus maynei.</title>
        <authorList>
            <person name="Arlian L.G."/>
            <person name="Morgan M.S."/>
            <person name="Rider S.D."/>
        </authorList>
    </citation>
    <scope>NUCLEOTIDE SEQUENCE [LARGE SCALE GENOMIC DNA]</scope>
    <source>
        <strain evidence="1">Arlian Lab</strain>
        <tissue evidence="1">Whole body</tissue>
    </source>
</reference>
<organism evidence="1 2">
    <name type="scientific">Euroglyphus maynei</name>
    <name type="common">Mayne's house dust mite</name>
    <dbReference type="NCBI Taxonomy" id="6958"/>
    <lineage>
        <taxon>Eukaryota</taxon>
        <taxon>Metazoa</taxon>
        <taxon>Ecdysozoa</taxon>
        <taxon>Arthropoda</taxon>
        <taxon>Chelicerata</taxon>
        <taxon>Arachnida</taxon>
        <taxon>Acari</taxon>
        <taxon>Acariformes</taxon>
        <taxon>Sarcoptiformes</taxon>
        <taxon>Astigmata</taxon>
        <taxon>Psoroptidia</taxon>
        <taxon>Analgoidea</taxon>
        <taxon>Pyroglyphidae</taxon>
        <taxon>Pyroglyphinae</taxon>
        <taxon>Euroglyphus</taxon>
    </lineage>
</organism>
<proteinExistence type="predicted"/>
<protein>
    <submittedName>
        <fullName evidence="1">Uncharacterized protein</fullName>
    </submittedName>
</protein>
<keyword evidence="2" id="KW-1185">Reference proteome</keyword>
<feature type="non-terminal residue" evidence="1">
    <location>
        <position position="29"/>
    </location>
</feature>
<dbReference type="Proteomes" id="UP000194236">
    <property type="component" value="Unassembled WGS sequence"/>
</dbReference>
<evidence type="ECO:0000313" key="2">
    <source>
        <dbReference type="Proteomes" id="UP000194236"/>
    </source>
</evidence>
<name>A0A1Y3BIF2_EURMA</name>
<dbReference type="AlphaFoldDB" id="A0A1Y3BIF2"/>
<accession>A0A1Y3BIF2</accession>
<comment type="caution">
    <text evidence="1">The sequence shown here is derived from an EMBL/GenBank/DDBJ whole genome shotgun (WGS) entry which is preliminary data.</text>
</comment>
<evidence type="ECO:0000313" key="1">
    <source>
        <dbReference type="EMBL" id="OTF79907.1"/>
    </source>
</evidence>
<sequence>MSLHLVFGSRIVNRAVLVPRTVASVVMVP</sequence>